<dbReference type="Proteomes" id="UP001501176">
    <property type="component" value="Unassembled WGS sequence"/>
</dbReference>
<dbReference type="EC" id="2.7.7.65" evidence="1"/>
<feature type="transmembrane region" description="Helical" evidence="4">
    <location>
        <begin position="152"/>
        <end position="171"/>
    </location>
</feature>
<evidence type="ECO:0000256" key="1">
    <source>
        <dbReference type="ARBA" id="ARBA00012528"/>
    </source>
</evidence>
<feature type="domain" description="GGDEF" evidence="5">
    <location>
        <begin position="252"/>
        <end position="382"/>
    </location>
</feature>
<dbReference type="RefSeq" id="WP_325127170.1">
    <property type="nucleotide sequence ID" value="NZ_BAAAFN010000004.1"/>
</dbReference>
<name>A0ABP3CWE0_9BURK</name>
<feature type="transmembrane region" description="Helical" evidence="4">
    <location>
        <begin position="6"/>
        <end position="30"/>
    </location>
</feature>
<evidence type="ECO:0000256" key="3">
    <source>
        <dbReference type="SAM" id="MobiDB-lite"/>
    </source>
</evidence>
<dbReference type="Gene3D" id="3.30.70.270">
    <property type="match status" value="1"/>
</dbReference>
<evidence type="ECO:0000313" key="6">
    <source>
        <dbReference type="EMBL" id="GAA0216950.1"/>
    </source>
</evidence>
<dbReference type="PANTHER" id="PTHR45138:SF9">
    <property type="entry name" value="DIGUANYLATE CYCLASE DGCM-RELATED"/>
    <property type="match status" value="1"/>
</dbReference>
<comment type="catalytic activity">
    <reaction evidence="2">
        <text>2 GTP = 3',3'-c-di-GMP + 2 diphosphate</text>
        <dbReference type="Rhea" id="RHEA:24898"/>
        <dbReference type="ChEBI" id="CHEBI:33019"/>
        <dbReference type="ChEBI" id="CHEBI:37565"/>
        <dbReference type="ChEBI" id="CHEBI:58805"/>
        <dbReference type="EC" id="2.7.7.65"/>
    </reaction>
</comment>
<evidence type="ECO:0000256" key="4">
    <source>
        <dbReference type="SAM" id="Phobius"/>
    </source>
</evidence>
<dbReference type="InterPro" id="IPR029787">
    <property type="entry name" value="Nucleotide_cyclase"/>
</dbReference>
<reference evidence="7" key="1">
    <citation type="journal article" date="2019" name="Int. J. Syst. Evol. Microbiol.">
        <title>The Global Catalogue of Microorganisms (GCM) 10K type strain sequencing project: providing services to taxonomists for standard genome sequencing and annotation.</title>
        <authorList>
            <consortium name="The Broad Institute Genomics Platform"/>
            <consortium name="The Broad Institute Genome Sequencing Center for Infectious Disease"/>
            <person name="Wu L."/>
            <person name="Ma J."/>
        </authorList>
    </citation>
    <scope>NUCLEOTIDE SEQUENCE [LARGE SCALE GENOMIC DNA]</scope>
    <source>
        <strain evidence="7">JCM 16240</strain>
    </source>
</reference>
<sequence>MDHLDARTLLIAEIPVLLLVGALILAAALLGRRERTLGWTGASLMLMGVGFLLGVADPANAWERSVTGFGALLILAHACVWTGLRAFSGKPPRWPWIVAGPLAWYAVCQWPEFVFSGVARVTAYSLPTLAYSGAALWELWAAQRGKSGDAKLAILPAVILVLHGVLAFARMTATLLSGPEPGPLRLDFPMAVFEGMLFFIGMSFAVLMMVGARSERRYRHAALHDALTDLANRRALYEQGGDMLRETLAQGRSVALLMCDLDRFKRINDDCGHEAGDRVLAAFAGVLRRVVRKDDLCARIGGEEFVVLAPDMDAEGALSLAERIREQLRQCDCRVCEPLSVSIGIVCAPQGGDDLGGLLARADRAMYRAKEAGRNCVRLWTGDPRDGGSAAVAGDGGGRAGQHPVDA</sequence>
<dbReference type="SMART" id="SM00267">
    <property type="entry name" value="GGDEF"/>
    <property type="match status" value="1"/>
</dbReference>
<dbReference type="NCBIfam" id="TIGR00254">
    <property type="entry name" value="GGDEF"/>
    <property type="match status" value="1"/>
</dbReference>
<feature type="transmembrane region" description="Helical" evidence="4">
    <location>
        <begin position="37"/>
        <end position="56"/>
    </location>
</feature>
<dbReference type="PANTHER" id="PTHR45138">
    <property type="entry name" value="REGULATORY COMPONENTS OF SENSORY TRANSDUCTION SYSTEM"/>
    <property type="match status" value="1"/>
</dbReference>
<feature type="region of interest" description="Disordered" evidence="3">
    <location>
        <begin position="388"/>
        <end position="407"/>
    </location>
</feature>
<keyword evidence="7" id="KW-1185">Reference proteome</keyword>
<dbReference type="SUPFAM" id="SSF55073">
    <property type="entry name" value="Nucleotide cyclase"/>
    <property type="match status" value="1"/>
</dbReference>
<dbReference type="EMBL" id="BAAAFN010000004">
    <property type="protein sequence ID" value="GAA0216950.1"/>
    <property type="molecule type" value="Genomic_DNA"/>
</dbReference>
<evidence type="ECO:0000256" key="2">
    <source>
        <dbReference type="ARBA" id="ARBA00034247"/>
    </source>
</evidence>
<dbReference type="CDD" id="cd01949">
    <property type="entry name" value="GGDEF"/>
    <property type="match status" value="1"/>
</dbReference>
<evidence type="ECO:0000313" key="7">
    <source>
        <dbReference type="Proteomes" id="UP001501176"/>
    </source>
</evidence>
<feature type="transmembrane region" description="Helical" evidence="4">
    <location>
        <begin position="191"/>
        <end position="210"/>
    </location>
</feature>
<dbReference type="PROSITE" id="PS50887">
    <property type="entry name" value="GGDEF"/>
    <property type="match status" value="1"/>
</dbReference>
<keyword evidence="4" id="KW-0472">Membrane</keyword>
<proteinExistence type="predicted"/>
<accession>A0ABP3CWE0</accession>
<dbReference type="InterPro" id="IPR043128">
    <property type="entry name" value="Rev_trsase/Diguanyl_cyclase"/>
</dbReference>
<dbReference type="InterPro" id="IPR050469">
    <property type="entry name" value="Diguanylate_Cyclase"/>
</dbReference>
<dbReference type="InterPro" id="IPR000160">
    <property type="entry name" value="GGDEF_dom"/>
</dbReference>
<feature type="transmembrane region" description="Helical" evidence="4">
    <location>
        <begin position="68"/>
        <end position="87"/>
    </location>
</feature>
<keyword evidence="4" id="KW-0812">Transmembrane</keyword>
<organism evidence="6 7">
    <name type="scientific">Castellaniella daejeonensis</name>
    <dbReference type="NCBI Taxonomy" id="659013"/>
    <lineage>
        <taxon>Bacteria</taxon>
        <taxon>Pseudomonadati</taxon>
        <taxon>Pseudomonadota</taxon>
        <taxon>Betaproteobacteria</taxon>
        <taxon>Burkholderiales</taxon>
        <taxon>Alcaligenaceae</taxon>
        <taxon>Castellaniella</taxon>
    </lineage>
</organism>
<dbReference type="Pfam" id="PF00990">
    <property type="entry name" value="GGDEF"/>
    <property type="match status" value="1"/>
</dbReference>
<comment type="caution">
    <text evidence="6">The sequence shown here is derived from an EMBL/GenBank/DDBJ whole genome shotgun (WGS) entry which is preliminary data.</text>
</comment>
<evidence type="ECO:0000259" key="5">
    <source>
        <dbReference type="PROSITE" id="PS50887"/>
    </source>
</evidence>
<keyword evidence="4" id="KW-1133">Transmembrane helix</keyword>
<protein>
    <recommendedName>
        <fullName evidence="1">diguanylate cyclase</fullName>
        <ecNumber evidence="1">2.7.7.65</ecNumber>
    </recommendedName>
</protein>
<gene>
    <name evidence="6" type="ORF">GCM10009125_02380</name>
</gene>